<feature type="compositionally biased region" description="Low complexity" evidence="5">
    <location>
        <begin position="83"/>
        <end position="97"/>
    </location>
</feature>
<dbReference type="InterPro" id="IPR057273">
    <property type="entry name" value="Ddi1/2_HDD"/>
</dbReference>
<dbReference type="PANTHER" id="PTHR15397:SF3">
    <property type="entry name" value="DNA DAMAGE INDUCIBLE 1 HOMOLOG 2"/>
    <property type="match status" value="1"/>
</dbReference>
<accession>A0AAV2QY25</accession>
<evidence type="ECO:0000256" key="2">
    <source>
        <dbReference type="ARBA" id="ARBA00022670"/>
    </source>
</evidence>
<keyword evidence="3" id="KW-0064">Aspartyl protease</keyword>
<dbReference type="AlphaFoldDB" id="A0AAV2QY25"/>
<sequence>MRISVTTENDIYPIEVAEDLELENFKALCEMEVGIPSGEMMVVFNSRPLTDNKKTLKDYGVKDGELIMVVRADQLRRVAERLQTQQQQQQPRSQSSQPMDIGSFDFASIQLPGSNSQRTRQESTSSASGQVTESQGNMGPENRDPSSTEANSEDPLGVEGDLGLGAGASGQDDPAVIRDMLLANPEQLALLRHNNPRLAEALSSGDLGK</sequence>
<dbReference type="Pfam" id="PF24669">
    <property type="entry name" value="Ddi2_HDD"/>
    <property type="match status" value="1"/>
</dbReference>
<evidence type="ECO:0000313" key="7">
    <source>
        <dbReference type="EMBL" id="CAL4101693.1"/>
    </source>
</evidence>
<reference evidence="7 8" key="1">
    <citation type="submission" date="2024-05" db="EMBL/GenBank/DDBJ databases">
        <authorList>
            <person name="Wallberg A."/>
        </authorList>
    </citation>
    <scope>NUCLEOTIDE SEQUENCE [LARGE SCALE GENOMIC DNA]</scope>
</reference>
<dbReference type="GO" id="GO:0006508">
    <property type="term" value="P:proteolysis"/>
    <property type="evidence" value="ECO:0007669"/>
    <property type="project" value="UniProtKB-KW"/>
</dbReference>
<keyword evidence="2" id="KW-0645">Protease</keyword>
<evidence type="ECO:0000256" key="4">
    <source>
        <dbReference type="ARBA" id="ARBA00022801"/>
    </source>
</evidence>
<dbReference type="Gene3D" id="3.10.20.90">
    <property type="entry name" value="Phosphatidylinositol 3-kinase Catalytic Subunit, Chain A, domain 1"/>
    <property type="match status" value="1"/>
</dbReference>
<keyword evidence="4" id="KW-0378">Hydrolase</keyword>
<dbReference type="Proteomes" id="UP001497623">
    <property type="component" value="Unassembled WGS sequence"/>
</dbReference>
<evidence type="ECO:0000259" key="6">
    <source>
        <dbReference type="PROSITE" id="PS50053"/>
    </source>
</evidence>
<dbReference type="PANTHER" id="PTHR15397">
    <property type="entry name" value="SODIUM-GLUCOSE COTRANSPORTER REGULATORY PROTEIN -RELATED"/>
    <property type="match status" value="1"/>
</dbReference>
<dbReference type="InterPro" id="IPR029071">
    <property type="entry name" value="Ubiquitin-like_domsf"/>
</dbReference>
<organism evidence="7 8">
    <name type="scientific">Meganyctiphanes norvegica</name>
    <name type="common">Northern krill</name>
    <name type="synonym">Thysanopoda norvegica</name>
    <dbReference type="NCBI Taxonomy" id="48144"/>
    <lineage>
        <taxon>Eukaryota</taxon>
        <taxon>Metazoa</taxon>
        <taxon>Ecdysozoa</taxon>
        <taxon>Arthropoda</taxon>
        <taxon>Crustacea</taxon>
        <taxon>Multicrustacea</taxon>
        <taxon>Malacostraca</taxon>
        <taxon>Eumalacostraca</taxon>
        <taxon>Eucarida</taxon>
        <taxon>Euphausiacea</taxon>
        <taxon>Euphausiidae</taxon>
        <taxon>Meganyctiphanes</taxon>
    </lineage>
</organism>
<dbReference type="InterPro" id="IPR033882">
    <property type="entry name" value="DDI1_N"/>
</dbReference>
<feature type="domain" description="Ubiquitin-like" evidence="6">
    <location>
        <begin position="1"/>
        <end position="70"/>
    </location>
</feature>
<evidence type="ECO:0000256" key="1">
    <source>
        <dbReference type="ARBA" id="ARBA00009136"/>
    </source>
</evidence>
<proteinExistence type="inferred from homology"/>
<evidence type="ECO:0000256" key="5">
    <source>
        <dbReference type="SAM" id="MobiDB-lite"/>
    </source>
</evidence>
<dbReference type="InterPro" id="IPR000626">
    <property type="entry name" value="Ubiquitin-like_dom"/>
</dbReference>
<feature type="region of interest" description="Disordered" evidence="5">
    <location>
        <begin position="80"/>
        <end position="172"/>
    </location>
</feature>
<dbReference type="SUPFAM" id="SSF54236">
    <property type="entry name" value="Ubiquitin-like"/>
    <property type="match status" value="1"/>
</dbReference>
<dbReference type="EMBL" id="CAXKWB010011521">
    <property type="protein sequence ID" value="CAL4101693.1"/>
    <property type="molecule type" value="Genomic_DNA"/>
</dbReference>
<dbReference type="CDD" id="cd01796">
    <property type="entry name" value="Ubl_Ddi1_like"/>
    <property type="match status" value="1"/>
</dbReference>
<evidence type="ECO:0000256" key="3">
    <source>
        <dbReference type="ARBA" id="ARBA00022750"/>
    </source>
</evidence>
<dbReference type="Pfam" id="PF00240">
    <property type="entry name" value="ubiquitin"/>
    <property type="match status" value="1"/>
</dbReference>
<comment type="similarity">
    <text evidence="1">Belongs to the DDI1 family.</text>
</comment>
<dbReference type="GO" id="GO:0004190">
    <property type="term" value="F:aspartic-type endopeptidase activity"/>
    <property type="evidence" value="ECO:0007669"/>
    <property type="project" value="UniProtKB-KW"/>
</dbReference>
<dbReference type="SMART" id="SM00213">
    <property type="entry name" value="UBQ"/>
    <property type="match status" value="1"/>
</dbReference>
<keyword evidence="8" id="KW-1185">Reference proteome</keyword>
<name>A0AAV2QY25_MEGNR</name>
<gene>
    <name evidence="7" type="ORF">MNOR_LOCUS17070</name>
</gene>
<comment type="caution">
    <text evidence="7">The sequence shown here is derived from an EMBL/GenBank/DDBJ whole genome shotgun (WGS) entry which is preliminary data.</text>
</comment>
<protein>
    <recommendedName>
        <fullName evidence="6">Ubiquitin-like domain-containing protein</fullName>
    </recommendedName>
</protein>
<feature type="compositionally biased region" description="Polar residues" evidence="5">
    <location>
        <begin position="111"/>
        <end position="137"/>
    </location>
</feature>
<evidence type="ECO:0000313" key="8">
    <source>
        <dbReference type="Proteomes" id="UP001497623"/>
    </source>
</evidence>
<dbReference type="PROSITE" id="PS50053">
    <property type="entry name" value="UBIQUITIN_2"/>
    <property type="match status" value="1"/>
</dbReference>